<name>A0A0G0B8N7_9BACT</name>
<accession>A0A0G0B8N7</accession>
<dbReference type="PATRIC" id="fig|1618477.3.peg.340"/>
<protein>
    <submittedName>
        <fullName evidence="3">Glycosyl transferase, WecB/TagA/CpsF family</fullName>
    </submittedName>
</protein>
<evidence type="ECO:0000313" key="4">
    <source>
        <dbReference type="Proteomes" id="UP000034688"/>
    </source>
</evidence>
<sequence length="248" mass="28517">MKKNTILGITIPNESRISILEKILKYIDRPTGFLHIISLNPENLVITTENELFRKVVETAQMTIVDGIGIVLAGRLLSVEIGERVTGVGLMEELIKRASNRCLRVLMIGGNKNLALRLAECYTDQFPETKFKGLQGIEDIKNIKKEEETKIFSIVATYKPQLVFVAFGSPGQELWLDRHKKEFAGCVVMGVGGSFDYLSDNIKRPPVFIQKLGLEWFYRLVNQPWRWRRQLRLIKFIWLVIKQKVKKN</sequence>
<proteinExistence type="predicted"/>
<dbReference type="STRING" id="1618477.UR54_C0020G0004"/>
<keyword evidence="2 3" id="KW-0808">Transferase</keyword>
<dbReference type="PANTHER" id="PTHR34136">
    <property type="match status" value="1"/>
</dbReference>
<dbReference type="GO" id="GO:0016758">
    <property type="term" value="F:hexosyltransferase activity"/>
    <property type="evidence" value="ECO:0007669"/>
    <property type="project" value="TreeGrafter"/>
</dbReference>
<dbReference type="CDD" id="cd06533">
    <property type="entry name" value="Glyco_transf_WecG_TagA"/>
    <property type="match status" value="1"/>
</dbReference>
<gene>
    <name evidence="3" type="ORF">UR54_C0020G0004</name>
</gene>
<dbReference type="NCBIfam" id="TIGR00696">
    <property type="entry name" value="wecG_tagA_cpsF"/>
    <property type="match status" value="1"/>
</dbReference>
<evidence type="ECO:0000256" key="1">
    <source>
        <dbReference type="ARBA" id="ARBA00022676"/>
    </source>
</evidence>
<dbReference type="Pfam" id="PF03808">
    <property type="entry name" value="Glyco_tran_WecG"/>
    <property type="match status" value="1"/>
</dbReference>
<organism evidence="3 4">
    <name type="scientific">Candidatus Roizmanbacteria bacterium GW2011_GWA2_34_18</name>
    <dbReference type="NCBI Taxonomy" id="1618477"/>
    <lineage>
        <taxon>Bacteria</taxon>
        <taxon>Candidatus Roizmaniibacteriota</taxon>
    </lineage>
</organism>
<reference evidence="3 4" key="1">
    <citation type="journal article" date="2015" name="Nature">
        <title>rRNA introns, odd ribosomes, and small enigmatic genomes across a large radiation of phyla.</title>
        <authorList>
            <person name="Brown C.T."/>
            <person name="Hug L.A."/>
            <person name="Thomas B.C."/>
            <person name="Sharon I."/>
            <person name="Castelle C.J."/>
            <person name="Singh A."/>
            <person name="Wilkins M.J."/>
            <person name="Williams K.H."/>
            <person name="Banfield J.F."/>
        </authorList>
    </citation>
    <scope>NUCLEOTIDE SEQUENCE [LARGE SCALE GENOMIC DNA]</scope>
</reference>
<dbReference type="InterPro" id="IPR004629">
    <property type="entry name" value="WecG_TagA_CpsF"/>
</dbReference>
<evidence type="ECO:0000256" key="2">
    <source>
        <dbReference type="ARBA" id="ARBA00022679"/>
    </source>
</evidence>
<keyword evidence="1" id="KW-0328">Glycosyltransferase</keyword>
<dbReference type="AlphaFoldDB" id="A0A0G0B8N7"/>
<evidence type="ECO:0000313" key="3">
    <source>
        <dbReference type="EMBL" id="KKP60061.1"/>
    </source>
</evidence>
<dbReference type="EMBL" id="LBPP01000020">
    <property type="protein sequence ID" value="KKP60061.1"/>
    <property type="molecule type" value="Genomic_DNA"/>
</dbReference>
<dbReference type="Proteomes" id="UP000034688">
    <property type="component" value="Unassembled WGS sequence"/>
</dbReference>
<dbReference type="PANTHER" id="PTHR34136:SF1">
    <property type="entry name" value="UDP-N-ACETYL-D-MANNOSAMINURONIC ACID TRANSFERASE"/>
    <property type="match status" value="1"/>
</dbReference>
<comment type="caution">
    <text evidence="3">The sequence shown here is derived from an EMBL/GenBank/DDBJ whole genome shotgun (WGS) entry which is preliminary data.</text>
</comment>